<dbReference type="SUPFAM" id="SSF90123">
    <property type="entry name" value="ABC transporter transmembrane region"/>
    <property type="match status" value="4"/>
</dbReference>
<dbReference type="Pfam" id="PF00005">
    <property type="entry name" value="ABC_tran"/>
    <property type="match status" value="4"/>
</dbReference>
<feature type="domain" description="ABC transporter" evidence="10">
    <location>
        <begin position="1107"/>
        <end position="1340"/>
    </location>
</feature>
<feature type="transmembrane region" description="Helical" evidence="9">
    <location>
        <begin position="1410"/>
        <end position="1428"/>
    </location>
</feature>
<evidence type="ECO:0000256" key="7">
    <source>
        <dbReference type="ARBA" id="ARBA00022989"/>
    </source>
</evidence>
<evidence type="ECO:0000259" key="11">
    <source>
        <dbReference type="PROSITE" id="PS50929"/>
    </source>
</evidence>
<feature type="transmembrane region" description="Helical" evidence="9">
    <location>
        <begin position="2162"/>
        <end position="2181"/>
    </location>
</feature>
<dbReference type="InterPro" id="IPR027417">
    <property type="entry name" value="P-loop_NTPase"/>
</dbReference>
<evidence type="ECO:0000259" key="10">
    <source>
        <dbReference type="PROSITE" id="PS50893"/>
    </source>
</evidence>
<sequence>MNRSRKKVIRPQNPYSKANIFSRMSFWWTKDLFRLGWKKSLEETDLYEIPRDLDCEDGTEYVGELWEEEKRTKKNPNIVRVICKAYGKRFLPVGFFCALLETTVKCLQPLFLGGLVSFFAAGQTNVSEKMAFIYAGGIVMCSLVLVMSLQPYLFYAFKTSTRIRVALSGLIYRKCLQISKNSSDDGLRGRAINILANDLSVFDSAVCFIHDWWKGPTESLIIGYLMYREIGWAAVVGISFLLAFIPLQAWGAKKAAGYKEKTVERTDWRVKLMNEIIQGIQVIKMYAWEKSFVRVISFVRRKEVNAIKGSSYIYASLNCTYMISPISIFLALISYIYFGDVLTAKKIFTISSFFTMLNVSMVKYWPMSLLFLAESWISIKRCNEFLLYNEDEPKEYHKNLQTGNIKEEKSAQELLLLKGRESGKRVVNEGAKVKSVEMRNVMATWETHEAEGNMSTPALQNFTTTFEEETLAAIVGPVGAGKSTLLNAILGEVKIESGEILVNGKISYCSQEPWVFEGTIKDNIIFVEDYDDRRYKQVLKVCALERDVELWPKRDQTVVGERGVSLSGGQRARVNLARAIYRKADIYLFDDPLSAVDTHVGKHIVDYCINQFLYDKIRILVTHQLQYLNDVEHVILMDGGSIAAQGNYQELQNSKKFKFLAQSHQENGHRDDVDDMDYIDEVSEDERSVRTHRARLASENSTDFDLHDMVVDEKEEIEELSKEAQAGGSVKLDTYLTYFKALNNTCFFITVTALFICTRFMLNSMDYFLSRWVIWEEQIALEPFKNTTDLKINNATISAANTNATDFIVNNSTERSAYDSHTDERYHLVLMYLIILMATIVVYILRTFGFYRMCLQISLHLHDLLFRAIIRTSMLFFNTNPSGRILNRFSKDVRTLDVDVPRTLIDCASFIIDISGVMVIVAIVNYWLLIPSMLIILGLIALRQIFVNTSRDIKRLESISRSPIYSLTNQTFQGLTTIRALQGERALESKFYDHQNANTSAWFLFFSSNRAFAAWIDILCVCYISIVTFSFLALRSSFNSGDVGLAILQSCALVGMCQWGMRQSAELENNMTSVERVLEYTNLEPEPPMETAEESKPQEPWPSKGRVEFVNFSLRYNPNDDCILKNLNFIIEPKQKVGIVGRTGAGKSSIIQSLFRLAYNEGIIRIDGVDIESIGLYDLRSKISIIPQDPVLFSGTLRYNLDPLQEYNDEQMWQALEDVELKEHVKKSMGGLGCAMSDGGSNFSVGQRQLVCLARAILRQNKVLILDEATANVDPITDDLIQTTIRNKFADCTVLTIAHRLHTVMDSDRVLVMDAGHAVEFDHPYLLLQKPNGFLRSLVDDTSSEAAAALFQTAQESYKWTADLFRLGWKQSLEDKDLYEIPQDLDCKDGTKLLGELWEEEKKRKKNPNILLVLCKAYGKVILPYGFFCVLLETTLKCLQPLFLGGLVSFFAAGQTNVSEQDAFAYAAGIVMCSFLIVMGYQPYLFFAFKKSTQIRVSLAGLIYRKCLQVSKNSSDEGLRGRAINILANDLSVFDMVLCFVHDWWKGPLEALIIGYLMYREIGWAAVIGISFMLAFIPLQVWGAKKAASYKEKTVERTDWRVKLMNEIIQGIQVIKMYAWEKSFTQVIGLVRRKEVNAIKGSAHVYAVLNCTHMISPISIFLALISYIYFGDILTAQKIFTISSFFTMLSESMVMFWPMSLICLAESWVSIKRIKEFLLYGEEGYVDEKNKKDIPQDKEKEEITAQEFLLNGKAARKESKRIVNLEAKVKSLEMRNVMANWETKEGEDSTKTPALQHFTTTFEEETLAAIVGPVGAGKSTLLNAILGEVKIESGEIIVNGKISYCAQEAWVFEGSIKDNIIFVEDYDERRYKQVLKVCALERDIELWPKRDLTRVGERGVSLSGGQKARVNLARAIYRKADIYLLDDPLSAVDSHVGKHIMDNCINQFLYDKIRILVTHQLQYLNDVEHVILMDGGSIVVQGNYQELQNSKQFKFLAQTQKQSAESEDDMEFIDGVSEDEKSLKTYRSRLASGSSADFDMQEFIVDENEEAEELSKETKADGSVKFDNYLTYFKALNNTWYFLLIVMLFIATRFLLNSTEYYLSRWVIWEEKIALVPFENNTDLMDHNSTVLSSNNESDFVFNNSTEKSNYDSHAEERRQRILIYMFILIATTIVYIWRTFGFIHMCLQISLHLHDLLFRAITRTSMLFFNTNPSGRILNRFSKDIRTLDVDVPRTLMDCASFLIDITGVMIIVAIVNYWLLIPSLVILLALVILRQIFVSTSRDVKRIESISRSPIYSLTNQTFQGLTTIRALQAEKILESEFHEHQNANSSAWFMFLSSNRAFAFWSDMLCVCYIAIVTFSFLALRSSFNSGDVGLAILQSCAMVGMCQWGMRQTAELENNMTSVERVLEYTKLPPESAKEEAEVSKPHELWPSKGRIEFVNFSLRYNPNDKCILKDLNFTVEPKQKVGIVGRTGAGKSSIIQSLFRLAYNEGVIRIDGLDIETIDLYDLRSKLSIIPQDPVLFSGTLRYNLDPLEEYSDEKMWQALEDVELKEHVTKSLSGLNCAMSDGGSNFSVGQRQLVCLARAILRQNKILILDEATANVDPITDALIQNTIRSKFADCTVLTIAHRLHTVMDSDRVLVMDAGHAVEFDHPYLLLQKPKGFLRRLVDDTSSDAAAALLQAAQESYKLKVQNL</sequence>
<dbReference type="GO" id="GO:0140359">
    <property type="term" value="F:ABC-type transporter activity"/>
    <property type="evidence" value="ECO:0007669"/>
    <property type="project" value="InterPro"/>
</dbReference>
<evidence type="ECO:0000256" key="5">
    <source>
        <dbReference type="ARBA" id="ARBA00022741"/>
    </source>
</evidence>
<gene>
    <name evidence="12" type="ORF">FF38_06632</name>
</gene>
<dbReference type="GO" id="GO:0005524">
    <property type="term" value="F:ATP binding"/>
    <property type="evidence" value="ECO:0007669"/>
    <property type="project" value="UniProtKB-KW"/>
</dbReference>
<dbReference type="Gene3D" id="1.20.1560.10">
    <property type="entry name" value="ABC transporter type 1, transmembrane domain"/>
    <property type="match status" value="4"/>
</dbReference>
<dbReference type="InterPro" id="IPR011527">
    <property type="entry name" value="ABC1_TM_dom"/>
</dbReference>
<dbReference type="EMBL" id="JRES01000891">
    <property type="protein sequence ID" value="KNC27491.1"/>
    <property type="molecule type" value="Genomic_DNA"/>
</dbReference>
<evidence type="ECO:0000256" key="8">
    <source>
        <dbReference type="ARBA" id="ARBA00023136"/>
    </source>
</evidence>
<feature type="domain" description="ABC transmembrane type-1" evidence="11">
    <location>
        <begin position="93"/>
        <end position="361"/>
    </location>
</feature>
<dbReference type="InterPro" id="IPR050173">
    <property type="entry name" value="ABC_transporter_C-like"/>
</dbReference>
<feature type="transmembrane region" description="Helical" evidence="9">
    <location>
        <begin position="826"/>
        <end position="845"/>
    </location>
</feature>
<feature type="domain" description="ABC transmembrane type-1" evidence="11">
    <location>
        <begin position="2162"/>
        <end position="2402"/>
    </location>
</feature>
<dbReference type="OrthoDB" id="6500128at2759"/>
<evidence type="ECO:0000313" key="13">
    <source>
        <dbReference type="Proteomes" id="UP000037069"/>
    </source>
</evidence>
<protein>
    <submittedName>
        <fullName evidence="12">Putative multidrug resistance-associated protein lethal(2)03659</fullName>
    </submittedName>
</protein>
<keyword evidence="3 9" id="KW-0812">Transmembrane</keyword>
<proteinExistence type="predicted"/>
<name>A0A0L0C5H8_LUCCU</name>
<feature type="transmembrane region" description="Helical" evidence="9">
    <location>
        <begin position="230"/>
        <end position="251"/>
    </location>
</feature>
<dbReference type="CDD" id="cd18580">
    <property type="entry name" value="ABC_6TM_ABCC_D2"/>
    <property type="match status" value="1"/>
</dbReference>
<feature type="transmembrane region" description="Helical" evidence="9">
    <location>
        <begin position="1643"/>
        <end position="1670"/>
    </location>
</feature>
<dbReference type="Gene3D" id="3.40.50.300">
    <property type="entry name" value="P-loop containing nucleotide triphosphate hydrolases"/>
    <property type="match status" value="4"/>
</dbReference>
<keyword evidence="8 9" id="KW-0472">Membrane</keyword>
<evidence type="ECO:0000313" key="12">
    <source>
        <dbReference type="EMBL" id="KNC27491.1"/>
    </source>
</evidence>
<evidence type="ECO:0000256" key="3">
    <source>
        <dbReference type="ARBA" id="ARBA00022692"/>
    </source>
</evidence>
<dbReference type="PANTHER" id="PTHR24223">
    <property type="entry name" value="ATP-BINDING CASSETTE SUB-FAMILY C"/>
    <property type="match status" value="1"/>
</dbReference>
<evidence type="ECO:0000256" key="1">
    <source>
        <dbReference type="ARBA" id="ARBA00004141"/>
    </source>
</evidence>
<dbReference type="FunFam" id="3.40.50.300:FF:000163">
    <property type="entry name" value="Multidrug resistance-associated protein member 4"/>
    <property type="match status" value="2"/>
</dbReference>
<dbReference type="InterPro" id="IPR044746">
    <property type="entry name" value="ABCC_6TM_D1"/>
</dbReference>
<dbReference type="CDD" id="cd18579">
    <property type="entry name" value="ABC_6TM_ABCC_D1"/>
    <property type="match status" value="2"/>
</dbReference>
<feature type="transmembrane region" description="Helical" evidence="9">
    <location>
        <begin position="929"/>
        <end position="946"/>
    </location>
</feature>
<feature type="domain" description="ABC transporter" evidence="10">
    <location>
        <begin position="1772"/>
        <end position="2000"/>
    </location>
</feature>
<dbReference type="PROSITE" id="PS50929">
    <property type="entry name" value="ABC_TM1F"/>
    <property type="match status" value="4"/>
</dbReference>
<dbReference type="Pfam" id="PF00664">
    <property type="entry name" value="ABC_membrane"/>
    <property type="match status" value="4"/>
</dbReference>
<evidence type="ECO:0000256" key="9">
    <source>
        <dbReference type="SAM" id="Phobius"/>
    </source>
</evidence>
<feature type="transmembrane region" description="Helical" evidence="9">
    <location>
        <begin position="1464"/>
        <end position="1484"/>
    </location>
</feature>
<dbReference type="SMART" id="SM00382">
    <property type="entry name" value="AAA"/>
    <property type="match status" value="4"/>
</dbReference>
<dbReference type="STRING" id="7375.A0A0L0C5H8"/>
<keyword evidence="5" id="KW-0547">Nucleotide-binding</keyword>
<dbReference type="CDD" id="cd03244">
    <property type="entry name" value="ABCC_MRP_domain2"/>
    <property type="match status" value="2"/>
</dbReference>
<dbReference type="InterPro" id="IPR044726">
    <property type="entry name" value="ABCC_6TM_D2"/>
</dbReference>
<dbReference type="SUPFAM" id="SSF52540">
    <property type="entry name" value="P-loop containing nucleoside triphosphate hydrolases"/>
    <property type="match status" value="4"/>
</dbReference>
<feature type="domain" description="ABC transmembrane type-1" evidence="11">
    <location>
        <begin position="803"/>
        <end position="1069"/>
    </location>
</feature>
<feature type="transmembrane region" description="Helical" evidence="9">
    <location>
        <begin position="131"/>
        <end position="154"/>
    </location>
</feature>
<feature type="transmembrane region" description="Helical" evidence="9">
    <location>
        <begin position="1562"/>
        <end position="1583"/>
    </location>
</feature>
<keyword evidence="6" id="KW-0067">ATP-binding</keyword>
<dbReference type="Proteomes" id="UP000037069">
    <property type="component" value="Unassembled WGS sequence"/>
</dbReference>
<feature type="transmembrane region" description="Helical" evidence="9">
    <location>
        <begin position="2262"/>
        <end position="2279"/>
    </location>
</feature>
<feature type="domain" description="ABC transporter" evidence="10">
    <location>
        <begin position="2440"/>
        <end position="2673"/>
    </location>
</feature>
<dbReference type="FunFam" id="1.20.1560.10:FF:000026">
    <property type="entry name" value="Multidrug resistance-associated protein lethal(2)03659"/>
    <property type="match status" value="2"/>
</dbReference>
<comment type="subcellular location">
    <subcellularLocation>
        <location evidence="1">Membrane</location>
        <topology evidence="1">Multi-pass membrane protein</topology>
    </subcellularLocation>
</comment>
<dbReference type="FunFam" id="3.40.50.300:FF:000973">
    <property type="entry name" value="Multidrug resistance-associated protein 4"/>
    <property type="match status" value="2"/>
</dbReference>
<dbReference type="InterPro" id="IPR003439">
    <property type="entry name" value="ABC_transporter-like_ATP-bd"/>
</dbReference>
<accession>A0A0L0C5H8</accession>
<dbReference type="FunFam" id="1.20.1560.10:FF:000014">
    <property type="entry name" value="Multidrug resistance-associated protein member 4"/>
    <property type="match status" value="2"/>
</dbReference>
<feature type="transmembrane region" description="Helical" evidence="9">
    <location>
        <begin position="741"/>
        <end position="762"/>
    </location>
</feature>
<dbReference type="InterPro" id="IPR003593">
    <property type="entry name" value="AAA+_ATPase"/>
</dbReference>
<evidence type="ECO:0000256" key="6">
    <source>
        <dbReference type="ARBA" id="ARBA00022840"/>
    </source>
</evidence>
<feature type="transmembrane region" description="Helical" evidence="9">
    <location>
        <begin position="1682"/>
        <end position="1705"/>
    </location>
</feature>
<evidence type="ECO:0000256" key="4">
    <source>
        <dbReference type="ARBA" id="ARBA00022737"/>
    </source>
</evidence>
<feature type="domain" description="ABC transporter" evidence="10">
    <location>
        <begin position="436"/>
        <end position="664"/>
    </location>
</feature>
<feature type="domain" description="ABC transmembrane type-1" evidence="11">
    <location>
        <begin position="1426"/>
        <end position="1696"/>
    </location>
</feature>
<comment type="caution">
    <text evidence="12">The sequence shown here is derived from an EMBL/GenBank/DDBJ whole genome shotgun (WGS) entry which is preliminary data.</text>
</comment>
<dbReference type="GO" id="GO:0016020">
    <property type="term" value="C:membrane"/>
    <property type="evidence" value="ECO:0007669"/>
    <property type="project" value="UniProtKB-SubCell"/>
</dbReference>
<evidence type="ECO:0000256" key="2">
    <source>
        <dbReference type="ARBA" id="ARBA00022448"/>
    </source>
</evidence>
<feature type="transmembrane region" description="Helical" evidence="9">
    <location>
        <begin position="2079"/>
        <end position="2096"/>
    </location>
</feature>
<dbReference type="GO" id="GO:0016887">
    <property type="term" value="F:ATP hydrolysis activity"/>
    <property type="evidence" value="ECO:0007669"/>
    <property type="project" value="InterPro"/>
</dbReference>
<organism evidence="12 13">
    <name type="scientific">Lucilia cuprina</name>
    <name type="common">Green bottle fly</name>
    <name type="synonym">Australian sheep blowfly</name>
    <dbReference type="NCBI Taxonomy" id="7375"/>
    <lineage>
        <taxon>Eukaryota</taxon>
        <taxon>Metazoa</taxon>
        <taxon>Ecdysozoa</taxon>
        <taxon>Arthropoda</taxon>
        <taxon>Hexapoda</taxon>
        <taxon>Insecta</taxon>
        <taxon>Pterygota</taxon>
        <taxon>Neoptera</taxon>
        <taxon>Endopterygota</taxon>
        <taxon>Diptera</taxon>
        <taxon>Brachycera</taxon>
        <taxon>Muscomorpha</taxon>
        <taxon>Oestroidea</taxon>
        <taxon>Calliphoridae</taxon>
        <taxon>Luciliinae</taxon>
        <taxon>Lucilia</taxon>
    </lineage>
</organism>
<keyword evidence="13" id="KW-1185">Reference proteome</keyword>
<keyword evidence="7 9" id="KW-1133">Transmembrane helix</keyword>
<feature type="transmembrane region" description="Helical" evidence="9">
    <location>
        <begin position="2345"/>
        <end position="2367"/>
    </location>
</feature>
<dbReference type="PROSITE" id="PS50893">
    <property type="entry name" value="ABC_TRANSPORTER_2"/>
    <property type="match status" value="4"/>
</dbReference>
<feature type="transmembrane region" description="Helical" evidence="9">
    <location>
        <begin position="1012"/>
        <end position="1031"/>
    </location>
</feature>
<keyword evidence="4" id="KW-0677">Repeat</keyword>
<dbReference type="InterPro" id="IPR017871">
    <property type="entry name" value="ABC_transporter-like_CS"/>
</dbReference>
<dbReference type="PROSITE" id="PS00211">
    <property type="entry name" value="ABC_TRANSPORTER_1"/>
    <property type="match status" value="4"/>
</dbReference>
<feature type="transmembrane region" description="Helical" evidence="9">
    <location>
        <begin position="312"/>
        <end position="338"/>
    </location>
</feature>
<dbReference type="CDD" id="cd03250">
    <property type="entry name" value="ABCC_MRP_domain1"/>
    <property type="match status" value="2"/>
</dbReference>
<dbReference type="InterPro" id="IPR036640">
    <property type="entry name" value="ABC1_TM_sf"/>
</dbReference>
<dbReference type="PANTHER" id="PTHR24223:SF324">
    <property type="entry name" value="LD17001P"/>
    <property type="match status" value="1"/>
</dbReference>
<reference evidence="12 13" key="1">
    <citation type="journal article" date="2015" name="Nat. Commun.">
        <title>Lucilia cuprina genome unlocks parasitic fly biology to underpin future interventions.</title>
        <authorList>
            <person name="Anstead C.A."/>
            <person name="Korhonen P.K."/>
            <person name="Young N.D."/>
            <person name="Hall R.S."/>
            <person name="Jex A.R."/>
            <person name="Murali S.C."/>
            <person name="Hughes D.S."/>
            <person name="Lee S.F."/>
            <person name="Perry T."/>
            <person name="Stroehlein A.J."/>
            <person name="Ansell B.R."/>
            <person name="Breugelmans B."/>
            <person name="Hofmann A."/>
            <person name="Qu J."/>
            <person name="Dugan S."/>
            <person name="Lee S.L."/>
            <person name="Chao H."/>
            <person name="Dinh H."/>
            <person name="Han Y."/>
            <person name="Doddapaneni H.V."/>
            <person name="Worley K.C."/>
            <person name="Muzny D.M."/>
            <person name="Ioannidis P."/>
            <person name="Waterhouse R.M."/>
            <person name="Zdobnov E.M."/>
            <person name="James P.J."/>
            <person name="Bagnall N.H."/>
            <person name="Kotze A.C."/>
            <person name="Gibbs R.A."/>
            <person name="Richards S."/>
            <person name="Batterham P."/>
            <person name="Gasser R.B."/>
        </authorList>
    </citation>
    <scope>NUCLEOTIDE SEQUENCE [LARGE SCALE GENOMIC DNA]</scope>
    <source>
        <strain evidence="12 13">LS</strain>
        <tissue evidence="12">Full body</tissue>
    </source>
</reference>
<keyword evidence="2" id="KW-0813">Transport</keyword>